<dbReference type="EMBL" id="CP006577">
    <property type="protein sequence ID" value="AIG97844.1"/>
    <property type="molecule type" value="Genomic_DNA"/>
</dbReference>
<keyword evidence="3" id="KW-0175">Coiled coil</keyword>
<dbReference type="InterPro" id="IPR018821">
    <property type="entry name" value="DUF294_put_nucleoTrafse_sb-bd"/>
</dbReference>
<evidence type="ECO:0000256" key="3">
    <source>
        <dbReference type="SAM" id="Coils"/>
    </source>
</evidence>
<dbReference type="PANTHER" id="PTHR43080">
    <property type="entry name" value="CBS DOMAIN-CONTAINING PROTEIN CBSX3, MITOCHONDRIAL"/>
    <property type="match status" value="1"/>
</dbReference>
<accession>A0A075WFF7</accession>
<dbReference type="Pfam" id="PF00571">
    <property type="entry name" value="CBS"/>
    <property type="match status" value="2"/>
</dbReference>
<dbReference type="CDD" id="cd05401">
    <property type="entry name" value="NT_GlnE_GlnD_like"/>
    <property type="match status" value="1"/>
</dbReference>
<dbReference type="SUPFAM" id="SSF54631">
    <property type="entry name" value="CBS-domain pair"/>
    <property type="match status" value="1"/>
</dbReference>
<dbReference type="Gene3D" id="3.10.580.10">
    <property type="entry name" value="CBS-domain"/>
    <property type="match status" value="1"/>
</dbReference>
<evidence type="ECO:0000259" key="5">
    <source>
        <dbReference type="PROSITE" id="PS51371"/>
    </source>
</evidence>
<dbReference type="GeneID" id="24794572"/>
<feature type="domain" description="CBS" evidence="5">
    <location>
        <begin position="149"/>
        <end position="207"/>
    </location>
</feature>
<feature type="domain" description="CBS" evidence="5">
    <location>
        <begin position="213"/>
        <end position="268"/>
    </location>
</feature>
<dbReference type="Pfam" id="PF03445">
    <property type="entry name" value="DUF294"/>
    <property type="match status" value="1"/>
</dbReference>
<feature type="coiled-coil region" evidence="3">
    <location>
        <begin position="503"/>
        <end position="551"/>
    </location>
</feature>
<dbReference type="Gene3D" id="1.20.120.330">
    <property type="entry name" value="Nucleotidyltransferases domain 2"/>
    <property type="match status" value="1"/>
</dbReference>
<evidence type="ECO:0000256" key="1">
    <source>
        <dbReference type="ARBA" id="ARBA00023122"/>
    </source>
</evidence>
<dbReference type="InterPro" id="IPR000595">
    <property type="entry name" value="cNMP-bd_dom"/>
</dbReference>
<organism evidence="6 7">
    <name type="scientific">Archaeoglobus fulgidus DSM 8774</name>
    <dbReference type="NCBI Taxonomy" id="1344584"/>
    <lineage>
        <taxon>Archaea</taxon>
        <taxon>Methanobacteriati</taxon>
        <taxon>Methanobacteriota</taxon>
        <taxon>Archaeoglobi</taxon>
        <taxon>Archaeoglobales</taxon>
        <taxon>Archaeoglobaceae</taxon>
        <taxon>Archaeoglobus</taxon>
    </lineage>
</organism>
<gene>
    <name evidence="6" type="ORF">AFULGI_00010610</name>
</gene>
<sequence length="600" mass="69123">MLPPKEFLRKIKPFNLLKEEELEKIVGELEVEAYEEGEEIIKRGENSNYVYFVYSGVVGVYENGELIDRFSRGEIFGLTHNPQRVAVAEEDTICYLIKKDVFMDIMEKNKLFSDFFKSFEEKRFSRIPDLFREEEITDRLFLTRVGELISKKPVVCSPYTSIRDAAIKMELNGVGSIVVVDDNLKPLGILTSKDFRTFIIYGKSHQEKVSAYMTSPVVAVDYSTPVFEAHLELLKRGINHLVVTENGKVRGVITANDILTLFEPTTSLIVLYRKLKKAKSLEEIKNTFKNLTKSISSLVMRGMHFYDLSNILTEIYDYLVVKVIEMEKERFEREWGKLPSFAWVHMGSSARKEQVIATDQDNAIVHEGDGEGLSQFAESVNNALDYVGIPKCRGGYMAMNWCKSVEEWKSVFSEWFIKLTPDNLRFLSVFLDLRVIYGDEKLCKELIEHIKREHTSQSLRYLAYDATIAEPPLGLFGLRMKKEIDLKMNGIYPIVNGVRVLALEHGLIEVTNTRERLEELKEAHVMDADLAESLKETYEFLQDLRLRLQAKEVVEGKKADNVIKVSEIDRIEAFVLKEGFKVIKKFQNFLKGHYSIERGL</sequence>
<dbReference type="PROSITE" id="PS50042">
    <property type="entry name" value="CNMP_BINDING_3"/>
    <property type="match status" value="1"/>
</dbReference>
<dbReference type="CDD" id="cd00038">
    <property type="entry name" value="CAP_ED"/>
    <property type="match status" value="1"/>
</dbReference>
<dbReference type="InterPro" id="IPR000644">
    <property type="entry name" value="CBS_dom"/>
</dbReference>
<dbReference type="PANTHER" id="PTHR43080:SF2">
    <property type="entry name" value="CBS DOMAIN-CONTAINING PROTEIN"/>
    <property type="match status" value="1"/>
</dbReference>
<evidence type="ECO:0000313" key="6">
    <source>
        <dbReference type="EMBL" id="AIG97844.1"/>
    </source>
</evidence>
<dbReference type="Pfam" id="PF10335">
    <property type="entry name" value="DUF294_C"/>
    <property type="match status" value="1"/>
</dbReference>
<feature type="domain" description="Cyclic nucleotide-binding" evidence="4">
    <location>
        <begin position="13"/>
        <end position="77"/>
    </location>
</feature>
<name>A0A075WFF7_ARCFL</name>
<dbReference type="SMART" id="SM00100">
    <property type="entry name" value="cNMP"/>
    <property type="match status" value="1"/>
</dbReference>
<dbReference type="SMART" id="SM00116">
    <property type="entry name" value="CBS"/>
    <property type="match status" value="2"/>
</dbReference>
<dbReference type="InterPro" id="IPR005105">
    <property type="entry name" value="GlnD_Uridyltrans_N"/>
</dbReference>
<dbReference type="RefSeq" id="WP_010878471.1">
    <property type="nucleotide sequence ID" value="NZ_CP006577.1"/>
</dbReference>
<protein>
    <submittedName>
        <fullName evidence="6">Putative signal-transduction protein</fullName>
    </submittedName>
</protein>
<dbReference type="Pfam" id="PF00027">
    <property type="entry name" value="cNMP_binding"/>
    <property type="match status" value="1"/>
</dbReference>
<evidence type="ECO:0000313" key="7">
    <source>
        <dbReference type="Proteomes" id="UP000028501"/>
    </source>
</evidence>
<dbReference type="AlphaFoldDB" id="A0A075WFF7"/>
<dbReference type="SUPFAM" id="SSF51206">
    <property type="entry name" value="cAMP-binding domain-like"/>
    <property type="match status" value="1"/>
</dbReference>
<dbReference type="Proteomes" id="UP000028501">
    <property type="component" value="Chromosome"/>
</dbReference>
<dbReference type="GO" id="GO:0008773">
    <property type="term" value="F:[protein-PII] uridylyltransferase activity"/>
    <property type="evidence" value="ECO:0007669"/>
    <property type="project" value="InterPro"/>
</dbReference>
<dbReference type="Gene3D" id="2.60.120.10">
    <property type="entry name" value="Jelly Rolls"/>
    <property type="match status" value="1"/>
</dbReference>
<reference evidence="6 7" key="1">
    <citation type="submission" date="2013-07" db="EMBL/GenBank/DDBJ databases">
        <title>Genome of Archaeoglobus fulgidus.</title>
        <authorList>
            <person name="Fiebig A."/>
            <person name="Birkeland N.-K."/>
        </authorList>
    </citation>
    <scope>NUCLEOTIDE SEQUENCE [LARGE SCALE GENOMIC DNA]</scope>
    <source>
        <strain evidence="6 7">DSM 8774</strain>
    </source>
</reference>
<evidence type="ECO:0000259" key="4">
    <source>
        <dbReference type="PROSITE" id="PS50042"/>
    </source>
</evidence>
<proteinExistence type="predicted"/>
<dbReference type="InterPro" id="IPR018490">
    <property type="entry name" value="cNMP-bd_dom_sf"/>
</dbReference>
<dbReference type="HOGENOM" id="CLU_027866_1_0_2"/>
<evidence type="ECO:0000256" key="2">
    <source>
        <dbReference type="PROSITE-ProRule" id="PRU00703"/>
    </source>
</evidence>
<keyword evidence="1 2" id="KW-0129">CBS domain</keyword>
<dbReference type="InterPro" id="IPR046342">
    <property type="entry name" value="CBS_dom_sf"/>
</dbReference>
<dbReference type="KEGG" id="afg:AFULGI_00010610"/>
<dbReference type="InterPro" id="IPR014710">
    <property type="entry name" value="RmlC-like_jellyroll"/>
</dbReference>
<dbReference type="PROSITE" id="PS51371">
    <property type="entry name" value="CBS"/>
    <property type="match status" value="2"/>
</dbReference>
<dbReference type="InterPro" id="IPR051257">
    <property type="entry name" value="Diverse_CBS-Domain"/>
</dbReference>